<feature type="domain" description="Reverse transcriptase/retrotransposon-derived protein RNase H-like" evidence="2">
    <location>
        <begin position="444"/>
        <end position="514"/>
    </location>
</feature>
<organism evidence="4 5">
    <name type="scientific">Tanacetum coccineum</name>
    <dbReference type="NCBI Taxonomy" id="301880"/>
    <lineage>
        <taxon>Eukaryota</taxon>
        <taxon>Viridiplantae</taxon>
        <taxon>Streptophyta</taxon>
        <taxon>Embryophyta</taxon>
        <taxon>Tracheophyta</taxon>
        <taxon>Spermatophyta</taxon>
        <taxon>Magnoliopsida</taxon>
        <taxon>eudicotyledons</taxon>
        <taxon>Gunneridae</taxon>
        <taxon>Pentapetalae</taxon>
        <taxon>asterids</taxon>
        <taxon>campanulids</taxon>
        <taxon>Asterales</taxon>
        <taxon>Asteraceae</taxon>
        <taxon>Asteroideae</taxon>
        <taxon>Anthemideae</taxon>
        <taxon>Anthemidinae</taxon>
        <taxon>Tanacetum</taxon>
    </lineage>
</organism>
<dbReference type="InterPro" id="IPR045358">
    <property type="entry name" value="Ty3_capsid"/>
</dbReference>
<dbReference type="Gene3D" id="3.10.10.10">
    <property type="entry name" value="HIV Type 1 Reverse Transcriptase, subunit A, domain 1"/>
    <property type="match status" value="1"/>
</dbReference>
<name>A0ABQ4X8T8_9ASTR</name>
<comment type="caution">
    <text evidence="4">The sequence shown here is derived from an EMBL/GenBank/DDBJ whole genome shotgun (WGS) entry which is preliminary data.</text>
</comment>
<keyword evidence="5" id="KW-1185">Reference proteome</keyword>
<dbReference type="PANTHER" id="PTHR37984">
    <property type="entry name" value="PROTEIN CBG26694"/>
    <property type="match status" value="1"/>
</dbReference>
<dbReference type="Pfam" id="PF17919">
    <property type="entry name" value="RT_RNaseH_2"/>
    <property type="match status" value="1"/>
</dbReference>
<sequence length="543" mass="61641">MIRITRHDMIVTTQAGYYPAVSLLRFSYKVIIVGTRTSSLEVQIYEATRNWVTNYVESVVGPLNERLEGIAASLAQLLVQQQYANRGDRNNKFSRLGKMEFPKFHGEDVNGWMFRVKQFFAIDAVGEADKIKLVSIHLYDRALTWHMQFIKTHGKAVTWVEYEEAVLKRFGDANEDPMAELKNLRYKTTMKQYQSDFEALLNQVNITKAQAISMYIAGLPATIEMNVRMFKPRSLEDAFSLSSLQETTLALVKQRYNPILLTPRTTTNTFVNRNVTLPAKNTSILALPAPISQTVTNSNVVFGSRPRKILSQKEYNEKRSKNQCFYYDQKYIPGHKCEGQMLTIEIRGEDEESSADSGMGENMEFQALLEEYANVFEEPKTLPPHRSFDLKTHSGELLDSGVIRPSHSPFSSLIVMVKKKDEELIDELQGAQVFSKLDLSMGVATDPILAVLIPNFEEEFIIETDASGVGIGAVLQQHGHPVAYLSKTLATKHQSFCYEKELLAVVMDLQKWRGFDYEIEYKKGKDNVVADALSRVERPAELV</sequence>
<keyword evidence="1" id="KW-0511">Multifunctional enzyme</keyword>
<evidence type="ECO:0000313" key="4">
    <source>
        <dbReference type="EMBL" id="GJS61428.1"/>
    </source>
</evidence>
<gene>
    <name evidence="4" type="ORF">Tco_0656212</name>
</gene>
<dbReference type="SUPFAM" id="SSF56672">
    <property type="entry name" value="DNA/RNA polymerases"/>
    <property type="match status" value="1"/>
</dbReference>
<reference evidence="4" key="1">
    <citation type="journal article" date="2022" name="Int. J. Mol. Sci.">
        <title>Draft Genome of Tanacetum Coccineum: Genomic Comparison of Closely Related Tanacetum-Family Plants.</title>
        <authorList>
            <person name="Yamashiro T."/>
            <person name="Shiraishi A."/>
            <person name="Nakayama K."/>
            <person name="Satake H."/>
        </authorList>
    </citation>
    <scope>NUCLEOTIDE SEQUENCE</scope>
</reference>
<reference evidence="4" key="2">
    <citation type="submission" date="2022-01" db="EMBL/GenBank/DDBJ databases">
        <authorList>
            <person name="Yamashiro T."/>
            <person name="Shiraishi A."/>
            <person name="Satake H."/>
            <person name="Nakayama K."/>
        </authorList>
    </citation>
    <scope>NUCLEOTIDE SEQUENCE</scope>
</reference>
<dbReference type="PANTHER" id="PTHR37984:SF5">
    <property type="entry name" value="PROTEIN NYNRIN-LIKE"/>
    <property type="match status" value="1"/>
</dbReference>
<evidence type="ECO:0000313" key="5">
    <source>
        <dbReference type="Proteomes" id="UP001151760"/>
    </source>
</evidence>
<evidence type="ECO:0000259" key="2">
    <source>
        <dbReference type="Pfam" id="PF17919"/>
    </source>
</evidence>
<dbReference type="Proteomes" id="UP001151760">
    <property type="component" value="Unassembled WGS sequence"/>
</dbReference>
<dbReference type="InterPro" id="IPR050951">
    <property type="entry name" value="Retrovirus_Pol_polyprotein"/>
</dbReference>
<dbReference type="EMBL" id="BQNB010009289">
    <property type="protein sequence ID" value="GJS61428.1"/>
    <property type="molecule type" value="Genomic_DNA"/>
</dbReference>
<dbReference type="InterPro" id="IPR043502">
    <property type="entry name" value="DNA/RNA_pol_sf"/>
</dbReference>
<evidence type="ECO:0000259" key="3">
    <source>
        <dbReference type="Pfam" id="PF19259"/>
    </source>
</evidence>
<feature type="domain" description="Ty3 transposon capsid-like protein" evidence="3">
    <location>
        <begin position="118"/>
        <end position="245"/>
    </location>
</feature>
<protein>
    <submittedName>
        <fullName evidence="4">Gypsy/ty3 retroelement polyprotein</fullName>
    </submittedName>
</protein>
<proteinExistence type="predicted"/>
<evidence type="ECO:0000256" key="1">
    <source>
        <dbReference type="ARBA" id="ARBA00023268"/>
    </source>
</evidence>
<dbReference type="CDD" id="cd09274">
    <property type="entry name" value="RNase_HI_RT_Ty3"/>
    <property type="match status" value="1"/>
</dbReference>
<dbReference type="Pfam" id="PF19259">
    <property type="entry name" value="Ty3_capsid"/>
    <property type="match status" value="1"/>
</dbReference>
<accession>A0ABQ4X8T8</accession>
<dbReference type="InterPro" id="IPR041577">
    <property type="entry name" value="RT_RNaseH_2"/>
</dbReference>